<dbReference type="SUPFAM" id="SSF161098">
    <property type="entry name" value="MetI-like"/>
    <property type="match status" value="1"/>
</dbReference>
<dbReference type="InterPro" id="IPR050809">
    <property type="entry name" value="UgpAE/MalFG_permease"/>
</dbReference>
<comment type="subcellular location">
    <subcellularLocation>
        <location evidence="1 7">Cell membrane</location>
        <topology evidence="1 7">Multi-pass membrane protein</topology>
    </subcellularLocation>
</comment>
<feature type="transmembrane region" description="Helical" evidence="7">
    <location>
        <begin position="24"/>
        <end position="46"/>
    </location>
</feature>
<keyword evidence="4 7" id="KW-0812">Transmembrane</keyword>
<feature type="domain" description="ABC transmembrane type-1" evidence="8">
    <location>
        <begin position="84"/>
        <end position="300"/>
    </location>
</feature>
<dbReference type="InterPro" id="IPR000515">
    <property type="entry name" value="MetI-like"/>
</dbReference>
<feature type="transmembrane region" description="Helical" evidence="7">
    <location>
        <begin position="217"/>
        <end position="239"/>
    </location>
</feature>
<comment type="similarity">
    <text evidence="7">Belongs to the binding-protein-dependent transport system permease family.</text>
</comment>
<keyword evidence="5 7" id="KW-1133">Transmembrane helix</keyword>
<protein>
    <submittedName>
        <fullName evidence="9">Sugar ABC transporter permease</fullName>
    </submittedName>
</protein>
<feature type="transmembrane region" description="Helical" evidence="7">
    <location>
        <begin position="171"/>
        <end position="196"/>
    </location>
</feature>
<dbReference type="GO" id="GO:0055085">
    <property type="term" value="P:transmembrane transport"/>
    <property type="evidence" value="ECO:0007669"/>
    <property type="project" value="InterPro"/>
</dbReference>
<dbReference type="AlphaFoldDB" id="A0AAU7U7F2"/>
<evidence type="ECO:0000256" key="3">
    <source>
        <dbReference type="ARBA" id="ARBA00022475"/>
    </source>
</evidence>
<dbReference type="CDD" id="cd06261">
    <property type="entry name" value="TM_PBP2"/>
    <property type="match status" value="1"/>
</dbReference>
<organism evidence="9">
    <name type="scientific">Deinococcus sonorensis KR-87</name>
    <dbReference type="NCBI Taxonomy" id="694439"/>
    <lineage>
        <taxon>Bacteria</taxon>
        <taxon>Thermotogati</taxon>
        <taxon>Deinococcota</taxon>
        <taxon>Deinococci</taxon>
        <taxon>Deinococcales</taxon>
        <taxon>Deinococcaceae</taxon>
        <taxon>Deinococcus</taxon>
    </lineage>
</organism>
<proteinExistence type="inferred from homology"/>
<feature type="transmembrane region" description="Helical" evidence="7">
    <location>
        <begin position="277"/>
        <end position="299"/>
    </location>
</feature>
<sequence length="309" mass="33944">MSLITPAKPVRVPSRTRQVRSQNWVAAAFLLPALLTLVVFLVYPLLSSFRLSLLNWNGLGNTARFVGLQNWADLLHDRVFLTAIRNNGVLAGLSILVQIPLGLVLAFLLDRAGRASRALKVLYFLPLLMSSVAIGTVFRSIYDPNFGPLNSVLRALHLDVLAQDWLGDPRLSLIAVIAVVCWQNVPFYMLLFLAGLSSMPAELREAATLDGATEPVIFWRITLPFLQGTIRSAMVLSLIGSLRYFDLVYVMTGGGPSNSSEVMATYMYRTVFSSFNIGYGAAISSAMFIIVAVVAGLTLRATRRFETEV</sequence>
<dbReference type="RefSeq" id="WP_350242431.1">
    <property type="nucleotide sequence ID" value="NZ_CP158299.1"/>
</dbReference>
<evidence type="ECO:0000256" key="5">
    <source>
        <dbReference type="ARBA" id="ARBA00022989"/>
    </source>
</evidence>
<dbReference type="KEGG" id="dsc:ABOD76_13185"/>
<dbReference type="GO" id="GO:0005886">
    <property type="term" value="C:plasma membrane"/>
    <property type="evidence" value="ECO:0007669"/>
    <property type="project" value="UniProtKB-SubCell"/>
</dbReference>
<feature type="transmembrane region" description="Helical" evidence="7">
    <location>
        <begin position="89"/>
        <end position="109"/>
    </location>
</feature>
<evidence type="ECO:0000256" key="4">
    <source>
        <dbReference type="ARBA" id="ARBA00022692"/>
    </source>
</evidence>
<evidence type="ECO:0000259" key="8">
    <source>
        <dbReference type="PROSITE" id="PS50928"/>
    </source>
</evidence>
<keyword evidence="2 7" id="KW-0813">Transport</keyword>
<dbReference type="PANTHER" id="PTHR43227">
    <property type="entry name" value="BLL4140 PROTEIN"/>
    <property type="match status" value="1"/>
</dbReference>
<feature type="transmembrane region" description="Helical" evidence="7">
    <location>
        <begin position="121"/>
        <end position="142"/>
    </location>
</feature>
<evidence type="ECO:0000256" key="1">
    <source>
        <dbReference type="ARBA" id="ARBA00004651"/>
    </source>
</evidence>
<name>A0AAU7U7F2_9DEIO</name>
<keyword evidence="3" id="KW-1003">Cell membrane</keyword>
<dbReference type="Pfam" id="PF00528">
    <property type="entry name" value="BPD_transp_1"/>
    <property type="match status" value="1"/>
</dbReference>
<dbReference type="PANTHER" id="PTHR43227:SF11">
    <property type="entry name" value="BLL4140 PROTEIN"/>
    <property type="match status" value="1"/>
</dbReference>
<gene>
    <name evidence="9" type="ORF">ABOD76_13185</name>
</gene>
<evidence type="ECO:0000256" key="2">
    <source>
        <dbReference type="ARBA" id="ARBA00022448"/>
    </source>
</evidence>
<reference evidence="9" key="1">
    <citation type="submission" date="2024-06" db="EMBL/GenBank/DDBJ databases">
        <title>Draft Genome Sequence of Deinococcus sonorensis Type Strain KR-87, a Biofilm Producing Representative of the Genus Deinococcus.</title>
        <authorList>
            <person name="Boren L.S."/>
            <person name="Grosso R.A."/>
            <person name="Hugenberg-Cox A.N."/>
            <person name="Hill J.T.E."/>
            <person name="Albert C.M."/>
            <person name="Tuohy J.M."/>
        </authorList>
    </citation>
    <scope>NUCLEOTIDE SEQUENCE</scope>
    <source>
        <strain evidence="9">KR-87</strain>
    </source>
</reference>
<dbReference type="InterPro" id="IPR035906">
    <property type="entry name" value="MetI-like_sf"/>
</dbReference>
<dbReference type="Gene3D" id="1.10.3720.10">
    <property type="entry name" value="MetI-like"/>
    <property type="match status" value="1"/>
</dbReference>
<evidence type="ECO:0000313" key="9">
    <source>
        <dbReference type="EMBL" id="XBV84394.1"/>
    </source>
</evidence>
<evidence type="ECO:0000256" key="6">
    <source>
        <dbReference type="ARBA" id="ARBA00023136"/>
    </source>
</evidence>
<keyword evidence="6 7" id="KW-0472">Membrane</keyword>
<dbReference type="PROSITE" id="PS50928">
    <property type="entry name" value="ABC_TM1"/>
    <property type="match status" value="1"/>
</dbReference>
<evidence type="ECO:0000256" key="7">
    <source>
        <dbReference type="RuleBase" id="RU363032"/>
    </source>
</evidence>
<dbReference type="EMBL" id="CP158299">
    <property type="protein sequence ID" value="XBV84394.1"/>
    <property type="molecule type" value="Genomic_DNA"/>
</dbReference>
<accession>A0AAU7U7F2</accession>